<reference evidence="2" key="1">
    <citation type="journal article" date="2022" name="Mol. Ecol. Resour.">
        <title>The genomes of chicory, endive, great burdock and yacon provide insights into Asteraceae palaeo-polyploidization history and plant inulin production.</title>
        <authorList>
            <person name="Fan W."/>
            <person name="Wang S."/>
            <person name="Wang H."/>
            <person name="Wang A."/>
            <person name="Jiang F."/>
            <person name="Liu H."/>
            <person name="Zhao H."/>
            <person name="Xu D."/>
            <person name="Zhang Y."/>
        </authorList>
    </citation>
    <scope>NUCLEOTIDE SEQUENCE [LARGE SCALE GENOMIC DNA]</scope>
    <source>
        <strain evidence="2">cv. Niubang</strain>
    </source>
</reference>
<comment type="caution">
    <text evidence="1">The sequence shown here is derived from an EMBL/GenBank/DDBJ whole genome shotgun (WGS) entry which is preliminary data.</text>
</comment>
<reference evidence="1 2" key="2">
    <citation type="journal article" date="2022" name="Mol. Ecol. Resour.">
        <title>The genomes of chicory, endive, great burdock and yacon provide insights into Asteraceae paleo-polyploidization history and plant inulin production.</title>
        <authorList>
            <person name="Fan W."/>
            <person name="Wang S."/>
            <person name="Wang H."/>
            <person name="Wang A."/>
            <person name="Jiang F."/>
            <person name="Liu H."/>
            <person name="Zhao H."/>
            <person name="Xu D."/>
            <person name="Zhang Y."/>
        </authorList>
    </citation>
    <scope>NUCLEOTIDE SEQUENCE [LARGE SCALE GENOMIC DNA]</scope>
    <source>
        <strain evidence="2">cv. Niubang</strain>
    </source>
</reference>
<name>A0ACB8Z0R4_ARCLA</name>
<proteinExistence type="predicted"/>
<sequence length="470" mass="51783">MQEIVCICIWFFPYEISAFHIFIHKQTAQSSTCFWGLQPQPQPQPQPFSNSTLVHLHQQHPLTSFSLFLSIDNNNNIITTNISLKPRFRFTFFIMEEDSGDGSMICTDHPFKNNTPAGGICAFCLQEKLGKLVSSSFPIAVFPAASSSSSSPNSFRSAAAAADTTTISLSNPHTTSLLPNSNTTTTNHHHSSSNPSRILYLLTSQKKKKNKDLNNDIIVDKNHHHHHHHLVFKRSKSTATPRPHRFMDDNNNNKRGFWSFLYLPKHSHKTITTSNPTSSSSFPPPPQLLLHRSRRQDNKDVQENESPCQASFDRKVSRSRSVGCGSRSFSGDFFERISTGFGDCTLRRVESQREGKSKVSGGQDCIKERVRCGGLFSGFMITSSSSSSSSSSYWVGSNPNIANVKGPAVAVAVAAAASGGAVQHSRSKSWGWGLASPMRAFNKTSSSSKREKHNPTPNLGAIPSLLSVRS</sequence>
<keyword evidence="2" id="KW-1185">Reference proteome</keyword>
<evidence type="ECO:0000313" key="2">
    <source>
        <dbReference type="Proteomes" id="UP001055879"/>
    </source>
</evidence>
<gene>
    <name evidence="1" type="ORF">L6452_31370</name>
</gene>
<dbReference type="Proteomes" id="UP001055879">
    <property type="component" value="Linkage Group LG11"/>
</dbReference>
<accession>A0ACB8Z0R4</accession>
<evidence type="ECO:0000313" key="1">
    <source>
        <dbReference type="EMBL" id="KAI3691574.1"/>
    </source>
</evidence>
<dbReference type="EMBL" id="CM042057">
    <property type="protein sequence ID" value="KAI3691574.1"/>
    <property type="molecule type" value="Genomic_DNA"/>
</dbReference>
<organism evidence="1 2">
    <name type="scientific">Arctium lappa</name>
    <name type="common">Greater burdock</name>
    <name type="synonym">Lappa major</name>
    <dbReference type="NCBI Taxonomy" id="4217"/>
    <lineage>
        <taxon>Eukaryota</taxon>
        <taxon>Viridiplantae</taxon>
        <taxon>Streptophyta</taxon>
        <taxon>Embryophyta</taxon>
        <taxon>Tracheophyta</taxon>
        <taxon>Spermatophyta</taxon>
        <taxon>Magnoliopsida</taxon>
        <taxon>eudicotyledons</taxon>
        <taxon>Gunneridae</taxon>
        <taxon>Pentapetalae</taxon>
        <taxon>asterids</taxon>
        <taxon>campanulids</taxon>
        <taxon>Asterales</taxon>
        <taxon>Asteraceae</taxon>
        <taxon>Carduoideae</taxon>
        <taxon>Cardueae</taxon>
        <taxon>Arctiinae</taxon>
        <taxon>Arctium</taxon>
    </lineage>
</organism>
<protein>
    <submittedName>
        <fullName evidence="1">Uncharacterized protein</fullName>
    </submittedName>
</protein>